<proteinExistence type="predicted"/>
<dbReference type="RefSeq" id="WP_119530309.1">
    <property type="nucleotide sequence ID" value="NZ_JBHSSP010000043.1"/>
</dbReference>
<organism evidence="1 2">
    <name type="scientific">Psittacicella hinzii</name>
    <dbReference type="NCBI Taxonomy" id="2028575"/>
    <lineage>
        <taxon>Bacteria</taxon>
        <taxon>Pseudomonadati</taxon>
        <taxon>Pseudomonadota</taxon>
        <taxon>Gammaproteobacteria</taxon>
        <taxon>Pasteurellales</taxon>
        <taxon>Psittacicellaceae</taxon>
        <taxon>Psittacicella</taxon>
    </lineage>
</organism>
<gene>
    <name evidence="1" type="ORF">CKF58_01940</name>
</gene>
<evidence type="ECO:0000313" key="2">
    <source>
        <dbReference type="Proteomes" id="UP000265916"/>
    </source>
</evidence>
<dbReference type="EMBL" id="NRJG01000030">
    <property type="protein sequence ID" value="RIY39575.1"/>
    <property type="molecule type" value="Genomic_DNA"/>
</dbReference>
<reference evidence="1 2" key="1">
    <citation type="submission" date="2017-08" db="EMBL/GenBank/DDBJ databases">
        <title>Reclassification of Bisgaard taxon 37 and 44.</title>
        <authorList>
            <person name="Christensen H."/>
        </authorList>
    </citation>
    <scope>NUCLEOTIDE SEQUENCE [LARGE SCALE GENOMIC DNA]</scope>
    <source>
        <strain evidence="1 2">111</strain>
    </source>
</reference>
<accession>A0A3A1YPN7</accession>
<name>A0A3A1YPN7_9GAMM</name>
<keyword evidence="2" id="KW-1185">Reference proteome</keyword>
<dbReference type="AlphaFoldDB" id="A0A3A1YPN7"/>
<sequence length="453" mass="51698">MFSLKKVFTLPSFFKGRHNSHVVVRKTEVTDVEDQQSTPLENKIIHKLLVTLKPAQDTLKQKSTYLYQAQAANLSTKESNESKEQTNNLDSNVDEISEKKDTFINSAIYQTLNSSYELDNYKLQANAYQTIQVERDSGEQAVNLQATYHNVSTDSKVLQSIDTTGFKDCELNLKNSRESHDLPSTLEVKIITDLKTPFKASQNVQTTQNIISHIFLNNYDLCAVKQEVGQVDLVDNYIAQLNPNTHEIDHALKADFKDVVKPTVLAKITNGCDYDGNKYTLKGLKTHHWRLTSLIDINSIHLDLSSQRVKGILVEVLKREFSGAKAEVVNNVLLALLQRDREGKQYIHDNTVLMRCIVPELEYTKMHFVCLKNPTVYDLNYDLFAKYVYVLLISPNDMHAVVQSLPVIIKKINNYTNMLIEEGNPTDNEEIWKDFADLDWTDVFATAQEQTTE</sequence>
<dbReference type="Proteomes" id="UP000265916">
    <property type="component" value="Unassembled WGS sequence"/>
</dbReference>
<evidence type="ECO:0000313" key="1">
    <source>
        <dbReference type="EMBL" id="RIY39575.1"/>
    </source>
</evidence>
<comment type="caution">
    <text evidence="1">The sequence shown here is derived from an EMBL/GenBank/DDBJ whole genome shotgun (WGS) entry which is preliminary data.</text>
</comment>
<dbReference type="OrthoDB" id="9826930at2"/>
<protein>
    <submittedName>
        <fullName evidence="1">Uncharacterized protein</fullName>
    </submittedName>
</protein>